<feature type="domain" description="R13L1/DRL21-like LRR repeat region" evidence="7">
    <location>
        <begin position="707"/>
        <end position="834"/>
    </location>
</feature>
<dbReference type="Pfam" id="PF23559">
    <property type="entry name" value="WHD_DRP"/>
    <property type="match status" value="1"/>
</dbReference>
<evidence type="ECO:0000313" key="9">
    <source>
        <dbReference type="RefSeq" id="XP_039142175.1"/>
    </source>
</evidence>
<dbReference type="GO" id="GO:0043531">
    <property type="term" value="F:ADP binding"/>
    <property type="evidence" value="ECO:0007669"/>
    <property type="project" value="InterPro"/>
</dbReference>
<dbReference type="Pfam" id="PF23598">
    <property type="entry name" value="LRR_14"/>
    <property type="match status" value="1"/>
</dbReference>
<keyword evidence="8" id="KW-1185">Reference proteome</keyword>
<dbReference type="PRINTS" id="PR00364">
    <property type="entry name" value="DISEASERSIST"/>
</dbReference>
<evidence type="ECO:0000313" key="8">
    <source>
        <dbReference type="Proteomes" id="UP001515500"/>
    </source>
</evidence>
<keyword evidence="2" id="KW-0677">Repeat</keyword>
<organism evidence="8 9">
    <name type="scientific">Dioscorea cayennensis subsp. rotundata</name>
    <name type="common">White Guinea yam</name>
    <name type="synonym">Dioscorea rotundata</name>
    <dbReference type="NCBI Taxonomy" id="55577"/>
    <lineage>
        <taxon>Eukaryota</taxon>
        <taxon>Viridiplantae</taxon>
        <taxon>Streptophyta</taxon>
        <taxon>Embryophyta</taxon>
        <taxon>Tracheophyta</taxon>
        <taxon>Spermatophyta</taxon>
        <taxon>Magnoliopsida</taxon>
        <taxon>Liliopsida</taxon>
        <taxon>Dioscoreales</taxon>
        <taxon>Dioscoreaceae</taxon>
        <taxon>Dioscorea</taxon>
    </lineage>
</organism>
<dbReference type="GeneID" id="120279319"/>
<evidence type="ECO:0000256" key="1">
    <source>
        <dbReference type="ARBA" id="ARBA00022614"/>
    </source>
</evidence>
<feature type="domain" description="Disease resistance protein winged helix" evidence="5">
    <location>
        <begin position="457"/>
        <end position="526"/>
    </location>
</feature>
<reference evidence="9" key="1">
    <citation type="submission" date="2025-08" db="UniProtKB">
        <authorList>
            <consortium name="RefSeq"/>
        </authorList>
    </citation>
    <scope>IDENTIFICATION</scope>
</reference>
<dbReference type="SUPFAM" id="SSF52047">
    <property type="entry name" value="RNI-like"/>
    <property type="match status" value="1"/>
</dbReference>
<dbReference type="InterPro" id="IPR042197">
    <property type="entry name" value="Apaf_helical"/>
</dbReference>
<dbReference type="Pfam" id="PF00931">
    <property type="entry name" value="NB-ARC"/>
    <property type="match status" value="1"/>
</dbReference>
<dbReference type="Gene3D" id="1.10.10.10">
    <property type="entry name" value="Winged helix-like DNA-binding domain superfamily/Winged helix DNA-binding domain"/>
    <property type="match status" value="1"/>
</dbReference>
<dbReference type="Pfam" id="PF25019">
    <property type="entry name" value="LRR_R13L1-DRL21"/>
    <property type="match status" value="1"/>
</dbReference>
<dbReference type="InterPro" id="IPR002182">
    <property type="entry name" value="NB-ARC"/>
</dbReference>
<dbReference type="InterPro" id="IPR027417">
    <property type="entry name" value="P-loop_NTPase"/>
</dbReference>
<dbReference type="InterPro" id="IPR036388">
    <property type="entry name" value="WH-like_DNA-bd_sf"/>
</dbReference>
<dbReference type="InterPro" id="IPR058922">
    <property type="entry name" value="WHD_DRP"/>
</dbReference>
<dbReference type="Gene3D" id="3.40.50.300">
    <property type="entry name" value="P-loop containing nucleotide triphosphate hydrolases"/>
    <property type="match status" value="1"/>
</dbReference>
<dbReference type="Gene3D" id="1.10.8.430">
    <property type="entry name" value="Helical domain of apoptotic protease-activating factors"/>
    <property type="match status" value="1"/>
</dbReference>
<keyword evidence="1" id="KW-0433">Leucine-rich repeat</keyword>
<name>A0AB40CUD0_DIOCR</name>
<dbReference type="SUPFAM" id="SSF52058">
    <property type="entry name" value="L domain-like"/>
    <property type="match status" value="1"/>
</dbReference>
<dbReference type="PANTHER" id="PTHR36766">
    <property type="entry name" value="PLANT BROAD-SPECTRUM MILDEW RESISTANCE PROTEIN RPW8"/>
    <property type="match status" value="1"/>
</dbReference>
<gene>
    <name evidence="9" type="primary">LOC120279319</name>
</gene>
<dbReference type="PANTHER" id="PTHR36766:SF45">
    <property type="entry name" value="NB-ARC DOMAIN-CONTAINING PROTEIN"/>
    <property type="match status" value="1"/>
</dbReference>
<evidence type="ECO:0000259" key="7">
    <source>
        <dbReference type="Pfam" id="PF25019"/>
    </source>
</evidence>
<evidence type="ECO:0000259" key="5">
    <source>
        <dbReference type="Pfam" id="PF23559"/>
    </source>
</evidence>
<dbReference type="GO" id="GO:0006952">
    <property type="term" value="P:defense response"/>
    <property type="evidence" value="ECO:0007669"/>
    <property type="project" value="UniProtKB-KW"/>
</dbReference>
<evidence type="ECO:0000259" key="4">
    <source>
        <dbReference type="Pfam" id="PF00931"/>
    </source>
</evidence>
<evidence type="ECO:0000256" key="3">
    <source>
        <dbReference type="ARBA" id="ARBA00022821"/>
    </source>
</evidence>
<dbReference type="Proteomes" id="UP001515500">
    <property type="component" value="Chromosome 2"/>
</dbReference>
<dbReference type="InterPro" id="IPR032675">
    <property type="entry name" value="LRR_dom_sf"/>
</dbReference>
<dbReference type="Gene3D" id="3.80.10.10">
    <property type="entry name" value="Ribonuclease Inhibitor"/>
    <property type="match status" value="3"/>
</dbReference>
<dbReference type="AlphaFoldDB" id="A0AB40CUD0"/>
<proteinExistence type="predicted"/>
<dbReference type="InterPro" id="IPR055414">
    <property type="entry name" value="LRR_R13L4/SHOC2-like"/>
</dbReference>
<dbReference type="RefSeq" id="XP_039142175.1">
    <property type="nucleotide sequence ID" value="XM_039286241.1"/>
</dbReference>
<dbReference type="SUPFAM" id="SSF52540">
    <property type="entry name" value="P-loop containing nucleoside triphosphate hydrolases"/>
    <property type="match status" value="1"/>
</dbReference>
<evidence type="ECO:0000256" key="2">
    <source>
        <dbReference type="ARBA" id="ARBA00022737"/>
    </source>
</evidence>
<keyword evidence="3" id="KW-0611">Plant defense</keyword>
<dbReference type="InterPro" id="IPR056789">
    <property type="entry name" value="LRR_R13L1-DRL21"/>
</dbReference>
<protein>
    <submittedName>
        <fullName evidence="9">Disease resistance protein RGA3</fullName>
    </submittedName>
</protein>
<evidence type="ECO:0000259" key="6">
    <source>
        <dbReference type="Pfam" id="PF23598"/>
    </source>
</evidence>
<sequence>MAKILPSLLHNLLPISEAKVRSILSRDFHFILEEKVQTMVQNLEIERLPKIRAIKQTAEIRSGVHNLSLRIILRFIDNVICEAEDVLDEYKYRRLEQLVLRKQHAYMRSFYSYCSSHVQYVSKMEEVVKQLEQIFYTADNCISRLSADDIGEDSSNADARVITTSYLYEEVFGRDKEIEHVTKLLITHPMPASNQRPISDADEDEQNYEILPIIGVEGVGKTVLAKSVYHRSEISQHFDLRLWVHVPEDFDEVSITTGMIQLASKQARPDTNNLVELQKLLSEHIRKKKFLIVLDDVWYDEKSTELANKVRWMRVLAPLRHGQLGSRILVTSPMKLVTKMFTCTMDPVVLRGLEDEACFALFNRLVFGVADIQTPDDRDLILEIGKKIVAEKIIARCSGLPLAVFAVAGMLSQMLEAEEWKEILWSDNSFEDVIRIQLVSFQRLPQHLQRCVAHHSIFPKGMALSRDYLIHSWIGEGLIIDLAEEKNGLTAEDVAGAYLNELVSRSFFQCRDDGLFVLDDMMHDVADFVTKDVCTRIEHDTIREIPSTIRHLRIDMDILMEYRNNICRLKNLRTLVVTCKSSGIGNSYLLGKILKKTKRLRVLRLAACHIDRLPGSIGELQHLRLLDLSDLQVKRLPRSVCRLYHLLYLDLMNFKADIMPGSLSKLINLRRIMSDAATLDRFGKMGELTALQQLPAFSVTKTKGHKIGELKKLNKLGGELRISNLENVHRSKMAAGANLKKKASLYKLCLEWNSYCSAITSDPAENVLDELQPPHQINDLEICHYAGERPPIWMQLSRHSLPCLQVLILNQWACTLPLIGQCIPQLRQLELRDCFKLRYLPPLPLNLEKLLLSGCCLLAILTEADLVKGYAQEMMAGFDRGPSPLTEEEVRITESLKNNDRAMAELTRVKQSLEARGFTLEPSSSSSSTLVASLQSWSLSRKHDAILEKLTSKTQYSIDGKTQPLPSSLQQLHLGNCFVDDSELLNCIRKLMLLTHLVLAGCYCITTLPSGELLSQLTRLQELRIENCVMLTSLGDLRVLPSLKVFNICSCPNLLALIPSSEDEDGDEGSSSVASALLPKSLIDLAITDCELMTKHRISRCLRGLTRLKHLSLQKLKHMTSFPSADELAHLTSIESLTLKDCEELTSLGGLHMLCSLTSLHVQQCPGLLESDTGNASLCVPKIVRS</sequence>
<feature type="domain" description="NB-ARC" evidence="4">
    <location>
        <begin position="205"/>
        <end position="367"/>
    </location>
</feature>
<accession>A0AB40CUD0</accession>
<feature type="domain" description="Disease resistance R13L4/SHOC-2-like LRR" evidence="6">
    <location>
        <begin position="592"/>
        <end position="672"/>
    </location>
</feature>